<dbReference type="Proteomes" id="UP000287857">
    <property type="component" value="Unassembled WGS sequence"/>
</dbReference>
<feature type="region of interest" description="Disordered" evidence="1">
    <location>
        <begin position="127"/>
        <end position="146"/>
    </location>
</feature>
<gene>
    <name evidence="2" type="ORF">CBF37_01220</name>
</gene>
<dbReference type="RefSeq" id="WP_002350173.1">
    <property type="nucleotide sequence ID" value="NZ_NGJS01000001.1"/>
</dbReference>
<protein>
    <submittedName>
        <fullName evidence="2">Uncharacterized protein</fullName>
    </submittedName>
</protein>
<proteinExistence type="predicted"/>
<dbReference type="EMBL" id="NGJS01000001">
    <property type="protein sequence ID" value="RSU00662.1"/>
    <property type="molecule type" value="Genomic_DNA"/>
</dbReference>
<evidence type="ECO:0000313" key="2">
    <source>
        <dbReference type="EMBL" id="RSU00662.1"/>
    </source>
</evidence>
<reference evidence="2 3" key="1">
    <citation type="submission" date="2017-05" db="EMBL/GenBank/DDBJ databases">
        <title>Vagococcus spp. assemblies.</title>
        <authorList>
            <person name="Gulvik C.A."/>
        </authorList>
    </citation>
    <scope>NUCLEOTIDE SEQUENCE [LARGE SCALE GENOMIC DNA]</scope>
    <source>
        <strain evidence="2 3">SS1995</strain>
    </source>
</reference>
<organism evidence="2 3">
    <name type="scientific">Vagococcus vulneris</name>
    <dbReference type="NCBI Taxonomy" id="1977869"/>
    <lineage>
        <taxon>Bacteria</taxon>
        <taxon>Bacillati</taxon>
        <taxon>Bacillota</taxon>
        <taxon>Bacilli</taxon>
        <taxon>Lactobacillales</taxon>
        <taxon>Enterococcaceae</taxon>
        <taxon>Vagococcus</taxon>
    </lineage>
</organism>
<dbReference type="AlphaFoldDB" id="A0A430A2M8"/>
<evidence type="ECO:0000313" key="3">
    <source>
        <dbReference type="Proteomes" id="UP000287857"/>
    </source>
</evidence>
<keyword evidence="3" id="KW-1185">Reference proteome</keyword>
<sequence length="146" mass="17025">MANTSNAKQTYSIGNLVNEVNKQYEGLFEIPDSELTIGDDRFFNLLKIKHKENEKVLVLSSLEQEQDYFVVGPNEVKWTDNWSGEDERIYRGNVQDEFQISFEEEVFQVNANDLEFSKKRTSPVFEIDMDTPNKHTNRSNSHGLER</sequence>
<evidence type="ECO:0000256" key="1">
    <source>
        <dbReference type="SAM" id="MobiDB-lite"/>
    </source>
</evidence>
<dbReference type="OrthoDB" id="2200398at2"/>
<accession>A0A430A2M8</accession>
<name>A0A430A2M8_9ENTE</name>
<comment type="caution">
    <text evidence="2">The sequence shown here is derived from an EMBL/GenBank/DDBJ whole genome shotgun (WGS) entry which is preliminary data.</text>
</comment>